<protein>
    <submittedName>
        <fullName evidence="5">Uncharacterized protein</fullName>
    </submittedName>
</protein>
<sequence>MDYTKQRSSTDDSLLPSSTESAETTDTLLEKSTSPYLEKALPFWREHVKIVIVTGTAFFFLFAFIAILFERNRKLEKQLQSSLVYSPANDALKWTVVEWVHDDGAQGDYVGEPRPVLEKAWRDIFDSMFSHPSACWAVCLRRNNPTQVMNVRLSKQDLVAVGRLKDAVALPDGSGDVGIITYNWKQGSLKPKATATTHQCADWSRITQWSSSRSFNMTVPGYIVNPSLGPIIKEGQEEGLAVGIPEHDVDVDVDALS</sequence>
<dbReference type="HOGENOM" id="CLU_042941_2_2_1"/>
<dbReference type="VEuPathDB" id="FungiDB:HCDG_00226"/>
<feature type="compositionally biased region" description="Basic and acidic residues" evidence="3">
    <location>
        <begin position="1"/>
        <end position="10"/>
    </location>
</feature>
<reference evidence="6" key="1">
    <citation type="submission" date="2009-05" db="EMBL/GenBank/DDBJ databases">
        <title>The genome sequence of Ajellomyces capsulatus strain H143.</title>
        <authorList>
            <person name="Champion M."/>
            <person name="Cuomo C.A."/>
            <person name="Ma L.-J."/>
            <person name="Henn M.R."/>
            <person name="Sil A."/>
            <person name="Goldman B."/>
            <person name="Young S.K."/>
            <person name="Kodira C.D."/>
            <person name="Zeng Q."/>
            <person name="Koehrsen M."/>
            <person name="Alvarado L."/>
            <person name="Berlin A.M."/>
            <person name="Borenstein D."/>
            <person name="Chen Z."/>
            <person name="Engels R."/>
            <person name="Freedman E."/>
            <person name="Gellesch M."/>
            <person name="Goldberg J."/>
            <person name="Griggs A."/>
            <person name="Gujja S."/>
            <person name="Heiman D.I."/>
            <person name="Hepburn T.A."/>
            <person name="Howarth C."/>
            <person name="Jen D."/>
            <person name="Larson L."/>
            <person name="Lewis B."/>
            <person name="Mehta T."/>
            <person name="Park D."/>
            <person name="Pearson M."/>
            <person name="Roberts A."/>
            <person name="Saif S."/>
            <person name="Shea T.D."/>
            <person name="Shenoy N."/>
            <person name="Sisk P."/>
            <person name="Stolte C."/>
            <person name="Sykes S."/>
            <person name="Walk T."/>
            <person name="White J."/>
            <person name="Yandava C."/>
            <person name="Klein B."/>
            <person name="McEwen J.G."/>
            <person name="Puccia R."/>
            <person name="Goldman G.H."/>
            <person name="Felipe M.S."/>
            <person name="Nino-Vega G."/>
            <person name="San-Blas G."/>
            <person name="Taylor J.W."/>
            <person name="Mendoza L."/>
            <person name="Galagan J.E."/>
            <person name="Nusbaum C."/>
            <person name="Birren B.W."/>
        </authorList>
    </citation>
    <scope>NUCLEOTIDE SEQUENCE [LARGE SCALE GENOMIC DNA]</scope>
    <source>
        <strain evidence="6">H143</strain>
    </source>
</reference>
<dbReference type="PANTHER" id="PTHR33365">
    <property type="entry name" value="YALI0B05434P"/>
    <property type="match status" value="1"/>
</dbReference>
<keyword evidence="4" id="KW-1133">Transmembrane helix</keyword>
<evidence type="ECO:0000256" key="4">
    <source>
        <dbReference type="SAM" id="Phobius"/>
    </source>
</evidence>
<evidence type="ECO:0000256" key="3">
    <source>
        <dbReference type="SAM" id="MobiDB-lite"/>
    </source>
</evidence>
<evidence type="ECO:0000313" key="6">
    <source>
        <dbReference type="Proteomes" id="UP000002624"/>
    </source>
</evidence>
<dbReference type="Pfam" id="PF11807">
    <property type="entry name" value="UstYa"/>
    <property type="match status" value="2"/>
</dbReference>
<evidence type="ECO:0000256" key="2">
    <source>
        <dbReference type="ARBA" id="ARBA00035112"/>
    </source>
</evidence>
<feature type="transmembrane region" description="Helical" evidence="4">
    <location>
        <begin position="50"/>
        <end position="69"/>
    </location>
</feature>
<dbReference type="GO" id="GO:0043386">
    <property type="term" value="P:mycotoxin biosynthetic process"/>
    <property type="evidence" value="ECO:0007669"/>
    <property type="project" value="InterPro"/>
</dbReference>
<feature type="compositionally biased region" description="Low complexity" evidence="3">
    <location>
        <begin position="11"/>
        <end position="21"/>
    </location>
</feature>
<comment type="pathway">
    <text evidence="1">Mycotoxin biosynthesis.</text>
</comment>
<accession>C6H4M5</accession>
<comment type="similarity">
    <text evidence="2">Belongs to the ustYa family.</text>
</comment>
<dbReference type="EMBL" id="GG692419">
    <property type="protein sequence ID" value="EER44647.1"/>
    <property type="molecule type" value="Genomic_DNA"/>
</dbReference>
<dbReference type="PANTHER" id="PTHR33365:SF4">
    <property type="entry name" value="CYCLOCHLOROTINE BIOSYNTHESIS PROTEIN O"/>
    <property type="match status" value="1"/>
</dbReference>
<organism evidence="5 6">
    <name type="scientific">Ajellomyces capsulatus (strain H143)</name>
    <name type="common">Darling's disease fungus</name>
    <name type="synonym">Histoplasma capsulatum</name>
    <dbReference type="NCBI Taxonomy" id="544712"/>
    <lineage>
        <taxon>Eukaryota</taxon>
        <taxon>Fungi</taxon>
        <taxon>Dikarya</taxon>
        <taxon>Ascomycota</taxon>
        <taxon>Pezizomycotina</taxon>
        <taxon>Eurotiomycetes</taxon>
        <taxon>Eurotiomycetidae</taxon>
        <taxon>Onygenales</taxon>
        <taxon>Ajellomycetaceae</taxon>
        <taxon>Histoplasma</taxon>
    </lineage>
</organism>
<evidence type="ECO:0000256" key="1">
    <source>
        <dbReference type="ARBA" id="ARBA00004685"/>
    </source>
</evidence>
<dbReference type="Proteomes" id="UP000002624">
    <property type="component" value="Unassembled WGS sequence"/>
</dbReference>
<dbReference type="OrthoDB" id="3687641at2759"/>
<gene>
    <name evidence="5" type="ORF">HCDG_00226</name>
</gene>
<name>C6H4M5_AJECH</name>
<evidence type="ECO:0000313" key="5">
    <source>
        <dbReference type="EMBL" id="EER44647.1"/>
    </source>
</evidence>
<keyword evidence="4" id="KW-0472">Membrane</keyword>
<dbReference type="OMA" id="THQCADW"/>
<dbReference type="AlphaFoldDB" id="C6H4M5"/>
<keyword evidence="4" id="KW-0812">Transmembrane</keyword>
<feature type="region of interest" description="Disordered" evidence="3">
    <location>
        <begin position="1"/>
        <end position="27"/>
    </location>
</feature>
<proteinExistence type="inferred from homology"/>
<dbReference type="InterPro" id="IPR021765">
    <property type="entry name" value="UstYa-like"/>
</dbReference>